<dbReference type="Proteomes" id="UP000288805">
    <property type="component" value="Unassembled WGS sequence"/>
</dbReference>
<name>A0A438D2I2_VITVI</name>
<reference evidence="2 3" key="1">
    <citation type="journal article" date="2018" name="PLoS Genet.">
        <title>Population sequencing reveals clonal diversity and ancestral inbreeding in the grapevine cultivar Chardonnay.</title>
        <authorList>
            <person name="Roach M.J."/>
            <person name="Johnson D.L."/>
            <person name="Bohlmann J."/>
            <person name="van Vuuren H.J."/>
            <person name="Jones S.J."/>
            <person name="Pretorius I.S."/>
            <person name="Schmidt S.A."/>
            <person name="Borneman A.R."/>
        </authorList>
    </citation>
    <scope>NUCLEOTIDE SEQUENCE [LARGE SCALE GENOMIC DNA]</scope>
    <source>
        <strain evidence="3">cv. Chardonnay</strain>
        <tissue evidence="2">Leaf</tissue>
    </source>
</reference>
<evidence type="ECO:0000313" key="3">
    <source>
        <dbReference type="Proteomes" id="UP000288805"/>
    </source>
</evidence>
<keyword evidence="1" id="KW-1133">Transmembrane helix</keyword>
<sequence length="200" mass="22523">MKFGKPAWANQAYYDHVDQSSAPMAASSTSAQSSLVPTYEESNHLLTSDLCTRKMITGGHEWNGVYLLSTIYSIYTLFICLFNIVAFWIRIPPLRLFQILGFLVDSSLSFDCESCQVREHHQSSFAPQVNKASFISVLNFRIPYSVLFPGKPPFCLTPHVFGCVYFVHSVHTSDKFTPWSTKCILDALGLRKATTAMTLF</sequence>
<accession>A0A438D2I2</accession>
<organism evidence="2 3">
    <name type="scientific">Vitis vinifera</name>
    <name type="common">Grape</name>
    <dbReference type="NCBI Taxonomy" id="29760"/>
    <lineage>
        <taxon>Eukaryota</taxon>
        <taxon>Viridiplantae</taxon>
        <taxon>Streptophyta</taxon>
        <taxon>Embryophyta</taxon>
        <taxon>Tracheophyta</taxon>
        <taxon>Spermatophyta</taxon>
        <taxon>Magnoliopsida</taxon>
        <taxon>eudicotyledons</taxon>
        <taxon>Gunneridae</taxon>
        <taxon>Pentapetalae</taxon>
        <taxon>rosids</taxon>
        <taxon>Vitales</taxon>
        <taxon>Vitaceae</taxon>
        <taxon>Viteae</taxon>
        <taxon>Vitis</taxon>
    </lineage>
</organism>
<protein>
    <submittedName>
        <fullName evidence="2">Uncharacterized protein</fullName>
    </submittedName>
</protein>
<gene>
    <name evidence="2" type="ORF">CK203_100965</name>
</gene>
<evidence type="ECO:0000313" key="2">
    <source>
        <dbReference type="EMBL" id="RVW29641.1"/>
    </source>
</evidence>
<feature type="transmembrane region" description="Helical" evidence="1">
    <location>
        <begin position="65"/>
        <end position="89"/>
    </location>
</feature>
<proteinExistence type="predicted"/>
<keyword evidence="1" id="KW-0472">Membrane</keyword>
<keyword evidence="1" id="KW-0812">Transmembrane</keyword>
<dbReference type="EMBL" id="QGNW01001835">
    <property type="protein sequence ID" value="RVW29641.1"/>
    <property type="molecule type" value="Genomic_DNA"/>
</dbReference>
<dbReference type="AlphaFoldDB" id="A0A438D2I2"/>
<evidence type="ECO:0000256" key="1">
    <source>
        <dbReference type="SAM" id="Phobius"/>
    </source>
</evidence>
<comment type="caution">
    <text evidence="2">The sequence shown here is derived from an EMBL/GenBank/DDBJ whole genome shotgun (WGS) entry which is preliminary data.</text>
</comment>